<gene>
    <name evidence="5" type="ORF">GCM10007173_33500</name>
</gene>
<evidence type="ECO:0000256" key="3">
    <source>
        <dbReference type="ARBA" id="ARBA00022840"/>
    </source>
</evidence>
<dbReference type="InterPro" id="IPR003439">
    <property type="entry name" value="ABC_transporter-like_ATP-bd"/>
</dbReference>
<dbReference type="InterPro" id="IPR027417">
    <property type="entry name" value="P-loop_NTPase"/>
</dbReference>
<comment type="caution">
    <text evidence="5">The sequence shown here is derived from an EMBL/GenBank/DDBJ whole genome shotgun (WGS) entry which is preliminary data.</text>
</comment>
<keyword evidence="6" id="KW-1185">Reference proteome</keyword>
<dbReference type="GO" id="GO:0005524">
    <property type="term" value="F:ATP binding"/>
    <property type="evidence" value="ECO:0007669"/>
    <property type="project" value="UniProtKB-KW"/>
</dbReference>
<proteinExistence type="predicted"/>
<dbReference type="GeneID" id="303305683"/>
<dbReference type="InterPro" id="IPR051782">
    <property type="entry name" value="ABC_Transporter_VariousFunc"/>
</dbReference>
<dbReference type="SMART" id="SM00382">
    <property type="entry name" value="AAA"/>
    <property type="match status" value="1"/>
</dbReference>
<keyword evidence="2" id="KW-0547">Nucleotide-binding</keyword>
<dbReference type="PANTHER" id="PTHR42939:SF1">
    <property type="entry name" value="ABC TRANSPORTER ATP-BINDING PROTEIN ALBC-RELATED"/>
    <property type="match status" value="1"/>
</dbReference>
<feature type="domain" description="ABC transporter" evidence="4">
    <location>
        <begin position="8"/>
        <end position="226"/>
    </location>
</feature>
<keyword evidence="3 5" id="KW-0067">ATP-binding</keyword>
<evidence type="ECO:0000313" key="6">
    <source>
        <dbReference type="Proteomes" id="UP000606115"/>
    </source>
</evidence>
<dbReference type="Gene3D" id="3.40.50.300">
    <property type="entry name" value="P-loop containing nucleotide triphosphate hydrolases"/>
    <property type="match status" value="1"/>
</dbReference>
<evidence type="ECO:0000259" key="4">
    <source>
        <dbReference type="PROSITE" id="PS50893"/>
    </source>
</evidence>
<protein>
    <submittedName>
        <fullName evidence="5">Multidrug ABC transporter ATP-binding protein</fullName>
    </submittedName>
</protein>
<keyword evidence="1" id="KW-0813">Transport</keyword>
<dbReference type="InterPro" id="IPR017871">
    <property type="entry name" value="ABC_transporter-like_CS"/>
</dbReference>
<reference evidence="6" key="1">
    <citation type="journal article" date="2019" name="Int. J. Syst. Evol. Microbiol.">
        <title>The Global Catalogue of Microorganisms (GCM) 10K type strain sequencing project: providing services to taxonomists for standard genome sequencing and annotation.</title>
        <authorList>
            <consortium name="The Broad Institute Genomics Platform"/>
            <consortium name="The Broad Institute Genome Sequencing Center for Infectious Disease"/>
            <person name="Wu L."/>
            <person name="Ma J."/>
        </authorList>
    </citation>
    <scope>NUCLEOTIDE SEQUENCE [LARGE SCALE GENOMIC DNA]</scope>
    <source>
        <strain evidence="6">CGMCC 1.3685</strain>
    </source>
</reference>
<name>A0ABQ2DSQ5_9MICC</name>
<dbReference type="PROSITE" id="PS50893">
    <property type="entry name" value="ABC_TRANSPORTER_2"/>
    <property type="match status" value="1"/>
</dbReference>
<dbReference type="PROSITE" id="PS00211">
    <property type="entry name" value="ABC_TRANSPORTER_1"/>
    <property type="match status" value="1"/>
</dbReference>
<dbReference type="SUPFAM" id="SSF52540">
    <property type="entry name" value="P-loop containing nucleoside triphosphate hydrolases"/>
    <property type="match status" value="1"/>
</dbReference>
<dbReference type="Proteomes" id="UP000606115">
    <property type="component" value="Unassembled WGS sequence"/>
</dbReference>
<dbReference type="RefSeq" id="WP_188687240.1">
    <property type="nucleotide sequence ID" value="NZ_BMKX01000011.1"/>
</dbReference>
<dbReference type="EMBL" id="BMKX01000011">
    <property type="protein sequence ID" value="GGJ71911.1"/>
    <property type="molecule type" value="Genomic_DNA"/>
</dbReference>
<sequence length="228" mass="25186">MSSGDRQIETDELLIGYAGQALCEPISFSVQTGAGLGIIGPNGSGKSSLIRTVLGLQPAVSGTVIYCGSPFDEGSARFRQAVAVQVTDGVFFEELTVAEHLEMVARGHRIKAWQAAVDNELEFFELTEVTQHLPQELSSGQRRKLLLAAALIRPASLLILDEPEQRLDQRIRTKLYRRLRQLRAKQVTLLVVTHDPQLIRECLDEVVLLDGDQVQTIDAQSGALWLER</sequence>
<evidence type="ECO:0000256" key="1">
    <source>
        <dbReference type="ARBA" id="ARBA00022448"/>
    </source>
</evidence>
<dbReference type="PANTHER" id="PTHR42939">
    <property type="entry name" value="ABC TRANSPORTER ATP-BINDING PROTEIN ALBC-RELATED"/>
    <property type="match status" value="1"/>
</dbReference>
<accession>A0ABQ2DSQ5</accession>
<dbReference type="InterPro" id="IPR003593">
    <property type="entry name" value="AAA+_ATPase"/>
</dbReference>
<evidence type="ECO:0000313" key="5">
    <source>
        <dbReference type="EMBL" id="GGJ71911.1"/>
    </source>
</evidence>
<dbReference type="Pfam" id="PF00005">
    <property type="entry name" value="ABC_tran"/>
    <property type="match status" value="1"/>
</dbReference>
<organism evidence="5 6">
    <name type="scientific">Glutamicibacter ardleyensis</name>
    <dbReference type="NCBI Taxonomy" id="225894"/>
    <lineage>
        <taxon>Bacteria</taxon>
        <taxon>Bacillati</taxon>
        <taxon>Actinomycetota</taxon>
        <taxon>Actinomycetes</taxon>
        <taxon>Micrococcales</taxon>
        <taxon>Micrococcaceae</taxon>
        <taxon>Glutamicibacter</taxon>
    </lineage>
</organism>
<evidence type="ECO:0000256" key="2">
    <source>
        <dbReference type="ARBA" id="ARBA00022741"/>
    </source>
</evidence>